<feature type="signal peptide" evidence="3">
    <location>
        <begin position="1"/>
        <end position="27"/>
    </location>
</feature>
<dbReference type="Proteomes" id="UP001079430">
    <property type="component" value="Unassembled WGS sequence"/>
</dbReference>
<sequence>MIGWLVRLAGALLSLVGFCCPYFSAVAEDDGTEWRVRYSEASNLPPEAADRLVAADKESITIKRNVDRPPDNNARIIGGVAVELKNFPDVVRIRFTNPRGRHTCTGVLLSSDAILTAGHCGCGRNYEASIQTSPVETGVEQAFKPLTLAGGPILFPGYRCYGPDGSGIGRDLALLRVVPLEAVDGGGFNFRGTRVLIQFPTIRSTIRVLSDEGLRSLFIVGFGTTESGTVAQNLQGANIGLISRHCVKGHVFLSFCASFREFAMGRPRASGVPADSCGGDSGAPAYRMDTDIELDTTASVTTSVSQRTLVGIVSRALAGVVHPYKDYCGGGGIYTAVGTRPVLEWLRTQNVNFAYDENPNYDPERG</sequence>
<dbReference type="EC" id="3.4.21.-" evidence="5"/>
<dbReference type="InterPro" id="IPR001254">
    <property type="entry name" value="Trypsin_dom"/>
</dbReference>
<keyword evidence="2" id="KW-1015">Disulfide bond</keyword>
<comment type="caution">
    <text evidence="5">The sequence shown here is derived from an EMBL/GenBank/DDBJ whole genome shotgun (WGS) entry which is preliminary data.</text>
</comment>
<dbReference type="Pfam" id="PF00089">
    <property type="entry name" value="Trypsin"/>
    <property type="match status" value="1"/>
</dbReference>
<dbReference type="GO" id="GO:0016787">
    <property type="term" value="F:hydrolase activity"/>
    <property type="evidence" value="ECO:0007669"/>
    <property type="project" value="UniProtKB-KW"/>
</dbReference>
<dbReference type="InterPro" id="IPR009003">
    <property type="entry name" value="Peptidase_S1_PA"/>
</dbReference>
<dbReference type="EMBL" id="JAPVOI010000002">
    <property type="protein sequence ID" value="MCZ4088718.1"/>
    <property type="molecule type" value="Genomic_DNA"/>
</dbReference>
<dbReference type="InterPro" id="IPR050430">
    <property type="entry name" value="Peptidase_S1"/>
</dbReference>
<dbReference type="RefSeq" id="WP_269274723.1">
    <property type="nucleotide sequence ID" value="NZ_JAPVOI010000002.1"/>
</dbReference>
<keyword evidence="6" id="KW-1185">Reference proteome</keyword>
<feature type="chain" id="PRO_5046901454" evidence="3">
    <location>
        <begin position="28"/>
        <end position="366"/>
    </location>
</feature>
<evidence type="ECO:0000313" key="6">
    <source>
        <dbReference type="Proteomes" id="UP001079430"/>
    </source>
</evidence>
<name>A0ABT4K9U2_9HYPH</name>
<evidence type="ECO:0000313" key="5">
    <source>
        <dbReference type="EMBL" id="MCZ4088718.1"/>
    </source>
</evidence>
<keyword evidence="3" id="KW-0732">Signal</keyword>
<evidence type="ECO:0000256" key="2">
    <source>
        <dbReference type="ARBA" id="ARBA00023157"/>
    </source>
</evidence>
<comment type="similarity">
    <text evidence="1">Belongs to the peptidase S1 family.</text>
</comment>
<organism evidence="5 6">
    <name type="scientific">Sinorhizobium psoraleae</name>
    <dbReference type="NCBI Taxonomy" id="520838"/>
    <lineage>
        <taxon>Bacteria</taxon>
        <taxon>Pseudomonadati</taxon>
        <taxon>Pseudomonadota</taxon>
        <taxon>Alphaproteobacteria</taxon>
        <taxon>Hyphomicrobiales</taxon>
        <taxon>Rhizobiaceae</taxon>
        <taxon>Sinorhizobium/Ensifer group</taxon>
        <taxon>Sinorhizobium</taxon>
    </lineage>
</organism>
<accession>A0ABT4K9U2</accession>
<dbReference type="PROSITE" id="PS00134">
    <property type="entry name" value="TRYPSIN_HIS"/>
    <property type="match status" value="1"/>
</dbReference>
<dbReference type="Gene3D" id="2.40.10.10">
    <property type="entry name" value="Trypsin-like serine proteases"/>
    <property type="match status" value="1"/>
</dbReference>
<gene>
    <name evidence="5" type="ORF">O3W52_00955</name>
</gene>
<evidence type="ECO:0000256" key="3">
    <source>
        <dbReference type="SAM" id="SignalP"/>
    </source>
</evidence>
<dbReference type="InterPro" id="IPR043504">
    <property type="entry name" value="Peptidase_S1_PA_chymotrypsin"/>
</dbReference>
<dbReference type="PROSITE" id="PS50240">
    <property type="entry name" value="TRYPSIN_DOM"/>
    <property type="match status" value="1"/>
</dbReference>
<feature type="domain" description="Peptidase S1" evidence="4">
    <location>
        <begin position="76"/>
        <end position="351"/>
    </location>
</feature>
<evidence type="ECO:0000256" key="1">
    <source>
        <dbReference type="ARBA" id="ARBA00007664"/>
    </source>
</evidence>
<reference evidence="5" key="1">
    <citation type="submission" date="2022-10" db="EMBL/GenBank/DDBJ databases">
        <title>Whole genome sequencing of three plant growth promoting bacteria isolated from Vachellia tortilis subsp. raddiana in Morocco.</title>
        <authorList>
            <person name="Hnini M."/>
            <person name="Zouagui R."/>
            <person name="Zouagui H."/>
            <person name="Chemao Elfihri M.-W."/>
            <person name="Ibrahimi A."/>
            <person name="Sbabou L."/>
            <person name="Aurag J."/>
        </authorList>
    </citation>
    <scope>NUCLEOTIDE SEQUENCE</scope>
    <source>
        <strain evidence="5">LMR678</strain>
    </source>
</reference>
<dbReference type="InterPro" id="IPR001314">
    <property type="entry name" value="Peptidase_S1A"/>
</dbReference>
<dbReference type="SMART" id="SM00020">
    <property type="entry name" value="Tryp_SPc"/>
    <property type="match status" value="1"/>
</dbReference>
<protein>
    <submittedName>
        <fullName evidence="5">Trypsin-like serine protease</fullName>
        <ecNumber evidence="5">3.4.21.-</ecNumber>
    </submittedName>
</protein>
<dbReference type="InterPro" id="IPR018114">
    <property type="entry name" value="TRYPSIN_HIS"/>
</dbReference>
<dbReference type="PANTHER" id="PTHR24276">
    <property type="entry name" value="POLYSERASE-RELATED"/>
    <property type="match status" value="1"/>
</dbReference>
<keyword evidence="5" id="KW-0378">Hydrolase</keyword>
<dbReference type="SUPFAM" id="SSF50494">
    <property type="entry name" value="Trypsin-like serine proteases"/>
    <property type="match status" value="1"/>
</dbReference>
<dbReference type="PANTHER" id="PTHR24276:SF98">
    <property type="entry name" value="FI18310P1-RELATED"/>
    <property type="match status" value="1"/>
</dbReference>
<evidence type="ECO:0000259" key="4">
    <source>
        <dbReference type="PROSITE" id="PS50240"/>
    </source>
</evidence>
<proteinExistence type="inferred from homology"/>
<dbReference type="PRINTS" id="PR00722">
    <property type="entry name" value="CHYMOTRYPSIN"/>
</dbReference>